<dbReference type="PANTHER" id="PTHR14947:SF24">
    <property type="entry name" value="ZINC FINGER PROTEIN 781-RELATED"/>
    <property type="match status" value="1"/>
</dbReference>
<reference evidence="2" key="1">
    <citation type="submission" date="2025-08" db="UniProtKB">
        <authorList>
            <consortium name="Ensembl"/>
        </authorList>
    </citation>
    <scope>IDENTIFICATION</scope>
</reference>
<feature type="compositionally biased region" description="Polar residues" evidence="1">
    <location>
        <begin position="96"/>
        <end position="105"/>
    </location>
</feature>
<dbReference type="InterPro" id="IPR039938">
    <property type="entry name" value="Sp4-like"/>
</dbReference>
<proteinExistence type="predicted"/>
<feature type="compositionally biased region" description="Basic residues" evidence="1">
    <location>
        <begin position="107"/>
        <end position="116"/>
    </location>
</feature>
<evidence type="ECO:0000256" key="1">
    <source>
        <dbReference type="SAM" id="MobiDB-lite"/>
    </source>
</evidence>
<evidence type="ECO:0000313" key="2">
    <source>
        <dbReference type="Ensembl" id="ENSACUP00000002519.1"/>
    </source>
</evidence>
<feature type="region of interest" description="Disordered" evidence="1">
    <location>
        <begin position="69"/>
        <end position="116"/>
    </location>
</feature>
<sequence>TSAGNTTQASEPPQVRTPTLFPIEKCTQEKGPTLVSNVGKASDETLTLEITREPTLVKGPSNACTVEKASVISQRSPSTSKPTQARSPQPAVGSVSKCSHQQTPASPHRRKTLYVC</sequence>
<dbReference type="Ensembl" id="ENSACUT00000002684.1">
    <property type="protein sequence ID" value="ENSACUP00000002519.1"/>
    <property type="gene ID" value="ENSACUG00000001756.1"/>
</dbReference>
<feature type="compositionally biased region" description="Polar residues" evidence="1">
    <location>
        <begin position="71"/>
        <end position="87"/>
    </location>
</feature>
<dbReference type="AlphaFoldDB" id="A0A663LSI4"/>
<protein>
    <submittedName>
        <fullName evidence="2">Uncharacterized protein</fullName>
    </submittedName>
</protein>
<organism evidence="2 3">
    <name type="scientific">Athene cunicularia</name>
    <name type="common">Burrowing owl</name>
    <name type="synonym">Speotyto cunicularia</name>
    <dbReference type="NCBI Taxonomy" id="194338"/>
    <lineage>
        <taxon>Eukaryota</taxon>
        <taxon>Metazoa</taxon>
        <taxon>Chordata</taxon>
        <taxon>Craniata</taxon>
        <taxon>Vertebrata</taxon>
        <taxon>Euteleostomi</taxon>
        <taxon>Archelosauria</taxon>
        <taxon>Archosauria</taxon>
        <taxon>Dinosauria</taxon>
        <taxon>Saurischia</taxon>
        <taxon>Theropoda</taxon>
        <taxon>Coelurosauria</taxon>
        <taxon>Aves</taxon>
        <taxon>Neognathae</taxon>
        <taxon>Neoaves</taxon>
        <taxon>Telluraves</taxon>
        <taxon>Strigiformes</taxon>
        <taxon>Strigidae</taxon>
        <taxon>Athene</taxon>
    </lineage>
</organism>
<dbReference type="Proteomes" id="UP000472269">
    <property type="component" value="Unplaced"/>
</dbReference>
<keyword evidence="3" id="KW-1185">Reference proteome</keyword>
<reference evidence="2" key="2">
    <citation type="submission" date="2025-09" db="UniProtKB">
        <authorList>
            <consortium name="Ensembl"/>
        </authorList>
    </citation>
    <scope>IDENTIFICATION</scope>
</reference>
<name>A0A663LSI4_ATHCN</name>
<accession>A0A663LSI4</accession>
<evidence type="ECO:0000313" key="3">
    <source>
        <dbReference type="Proteomes" id="UP000472269"/>
    </source>
</evidence>
<dbReference type="PANTHER" id="PTHR14947">
    <property type="entry name" value="ZINC FINGER PROTEIN"/>
    <property type="match status" value="1"/>
</dbReference>